<accession>A0A364Y1H9</accession>
<feature type="signal peptide" evidence="5">
    <location>
        <begin position="1"/>
        <end position="22"/>
    </location>
</feature>
<name>A0A364Y1H9_9BACT</name>
<sequence length="177" mass="20154">MKIQTLAIALIVLFSRADFSYAQDALPPAYLTTQAFPDSVLNLSLLTRDNGKTTFGKIIEAHRGKKVFVDFWASWCRDCIVGYPKLEALIKDVDSTKVDFIFISVDKDETKWLNAIEKFNMKGGAHFRSETAWKNTLTNYIVLDWIPRYLIIDESGKVVLPKAVKVEHPDVLKKLTE</sequence>
<evidence type="ECO:0000313" key="8">
    <source>
        <dbReference type="Proteomes" id="UP000251889"/>
    </source>
</evidence>
<comment type="caution">
    <text evidence="7">The sequence shown here is derived from an EMBL/GenBank/DDBJ whole genome shotgun (WGS) entry which is preliminary data.</text>
</comment>
<evidence type="ECO:0000256" key="4">
    <source>
        <dbReference type="ARBA" id="ARBA00023284"/>
    </source>
</evidence>
<dbReference type="GO" id="GO:0030313">
    <property type="term" value="C:cell envelope"/>
    <property type="evidence" value="ECO:0007669"/>
    <property type="project" value="UniProtKB-SubCell"/>
</dbReference>
<dbReference type="EMBL" id="QMFY01000006">
    <property type="protein sequence ID" value="RAW00517.1"/>
    <property type="molecule type" value="Genomic_DNA"/>
</dbReference>
<dbReference type="PANTHER" id="PTHR42852">
    <property type="entry name" value="THIOL:DISULFIDE INTERCHANGE PROTEIN DSBE"/>
    <property type="match status" value="1"/>
</dbReference>
<gene>
    <name evidence="7" type="ORF">DQQ10_13025</name>
</gene>
<evidence type="ECO:0000259" key="6">
    <source>
        <dbReference type="PROSITE" id="PS51352"/>
    </source>
</evidence>
<protein>
    <submittedName>
        <fullName evidence="7">TlpA family protein disulfide reductase</fullName>
    </submittedName>
</protein>
<dbReference type="InterPro" id="IPR012336">
    <property type="entry name" value="Thioredoxin-like_fold"/>
</dbReference>
<dbReference type="Pfam" id="PF13905">
    <property type="entry name" value="Thioredoxin_8"/>
    <property type="match status" value="1"/>
</dbReference>
<feature type="domain" description="Thioredoxin" evidence="6">
    <location>
        <begin position="34"/>
        <end position="177"/>
    </location>
</feature>
<dbReference type="InterPro" id="IPR036249">
    <property type="entry name" value="Thioredoxin-like_sf"/>
</dbReference>
<dbReference type="CDD" id="cd02966">
    <property type="entry name" value="TlpA_like_family"/>
    <property type="match status" value="1"/>
</dbReference>
<evidence type="ECO:0000313" key="7">
    <source>
        <dbReference type="EMBL" id="RAW00517.1"/>
    </source>
</evidence>
<dbReference type="PROSITE" id="PS51352">
    <property type="entry name" value="THIOREDOXIN_2"/>
    <property type="match status" value="1"/>
</dbReference>
<dbReference type="InterPro" id="IPR013766">
    <property type="entry name" value="Thioredoxin_domain"/>
</dbReference>
<dbReference type="SUPFAM" id="SSF52833">
    <property type="entry name" value="Thioredoxin-like"/>
    <property type="match status" value="1"/>
</dbReference>
<feature type="chain" id="PRO_5016569306" evidence="5">
    <location>
        <begin position="23"/>
        <end position="177"/>
    </location>
</feature>
<dbReference type="OrthoDB" id="6399635at2"/>
<evidence type="ECO:0000256" key="2">
    <source>
        <dbReference type="ARBA" id="ARBA00022748"/>
    </source>
</evidence>
<evidence type="ECO:0000256" key="3">
    <source>
        <dbReference type="ARBA" id="ARBA00023157"/>
    </source>
</evidence>
<proteinExistence type="predicted"/>
<comment type="subcellular location">
    <subcellularLocation>
        <location evidence="1">Cell envelope</location>
    </subcellularLocation>
</comment>
<dbReference type="InterPro" id="IPR050553">
    <property type="entry name" value="Thioredoxin_ResA/DsbE_sf"/>
</dbReference>
<dbReference type="RefSeq" id="WP_112747317.1">
    <property type="nucleotide sequence ID" value="NZ_QMFY01000006.1"/>
</dbReference>
<evidence type="ECO:0000256" key="5">
    <source>
        <dbReference type="SAM" id="SignalP"/>
    </source>
</evidence>
<dbReference type="PANTHER" id="PTHR42852:SF6">
    <property type="entry name" value="THIOL:DISULFIDE INTERCHANGE PROTEIN DSBE"/>
    <property type="match status" value="1"/>
</dbReference>
<keyword evidence="2" id="KW-0201">Cytochrome c-type biogenesis</keyword>
<keyword evidence="5" id="KW-0732">Signal</keyword>
<keyword evidence="3" id="KW-1015">Disulfide bond</keyword>
<keyword evidence="8" id="KW-1185">Reference proteome</keyword>
<dbReference type="Proteomes" id="UP000251889">
    <property type="component" value="Unassembled WGS sequence"/>
</dbReference>
<evidence type="ECO:0000256" key="1">
    <source>
        <dbReference type="ARBA" id="ARBA00004196"/>
    </source>
</evidence>
<organism evidence="7 8">
    <name type="scientific">Pseudochryseolinea flava</name>
    <dbReference type="NCBI Taxonomy" id="2059302"/>
    <lineage>
        <taxon>Bacteria</taxon>
        <taxon>Pseudomonadati</taxon>
        <taxon>Bacteroidota</taxon>
        <taxon>Cytophagia</taxon>
        <taxon>Cytophagales</taxon>
        <taxon>Fulvivirgaceae</taxon>
        <taxon>Pseudochryseolinea</taxon>
    </lineage>
</organism>
<dbReference type="Gene3D" id="3.40.30.10">
    <property type="entry name" value="Glutaredoxin"/>
    <property type="match status" value="1"/>
</dbReference>
<reference evidence="7 8" key="1">
    <citation type="submission" date="2018-06" db="EMBL/GenBank/DDBJ databases">
        <title>Chryseolinea flavus sp. nov., a member of the phylum Bacteroidetes isolated from soil.</title>
        <authorList>
            <person name="Li Y."/>
            <person name="Wang J."/>
        </authorList>
    </citation>
    <scope>NUCLEOTIDE SEQUENCE [LARGE SCALE GENOMIC DNA]</scope>
    <source>
        <strain evidence="7 8">SDU1-6</strain>
    </source>
</reference>
<dbReference type="AlphaFoldDB" id="A0A364Y1H9"/>
<dbReference type="GO" id="GO:0017004">
    <property type="term" value="P:cytochrome complex assembly"/>
    <property type="evidence" value="ECO:0007669"/>
    <property type="project" value="UniProtKB-KW"/>
</dbReference>
<keyword evidence="4" id="KW-0676">Redox-active center</keyword>